<dbReference type="InterPro" id="IPR035965">
    <property type="entry name" value="PAS-like_dom_sf"/>
</dbReference>
<evidence type="ECO:0000256" key="6">
    <source>
        <dbReference type="ARBA" id="ARBA00022679"/>
    </source>
</evidence>
<evidence type="ECO:0000256" key="13">
    <source>
        <dbReference type="ARBA" id="ARBA00023012"/>
    </source>
</evidence>
<dbReference type="Gene3D" id="3.40.50.2300">
    <property type="match status" value="1"/>
</dbReference>
<feature type="coiled-coil region" evidence="19">
    <location>
        <begin position="234"/>
        <end position="265"/>
    </location>
</feature>
<feature type="transmembrane region" description="Helical" evidence="20">
    <location>
        <begin position="12"/>
        <end position="29"/>
    </location>
</feature>
<dbReference type="Proteomes" id="UP000503162">
    <property type="component" value="Chromosome"/>
</dbReference>
<dbReference type="InterPro" id="IPR036641">
    <property type="entry name" value="HPT_dom_sf"/>
</dbReference>
<comment type="subcellular location">
    <subcellularLocation>
        <location evidence="2">Cell membrane</location>
        <topology evidence="2">Multi-pass membrane protein</topology>
    </subcellularLocation>
</comment>
<dbReference type="InterPro" id="IPR036890">
    <property type="entry name" value="HATPase_C_sf"/>
</dbReference>
<feature type="domain" description="Histidine kinase" evidence="21">
    <location>
        <begin position="406"/>
        <end position="626"/>
    </location>
</feature>
<dbReference type="Gene3D" id="6.10.340.10">
    <property type="match status" value="1"/>
</dbReference>
<dbReference type="InterPro" id="IPR011006">
    <property type="entry name" value="CheY-like_superfamily"/>
</dbReference>
<dbReference type="PANTHER" id="PTHR45339:SF1">
    <property type="entry name" value="HYBRID SIGNAL TRANSDUCTION HISTIDINE KINASE J"/>
    <property type="match status" value="1"/>
</dbReference>
<evidence type="ECO:0000259" key="25">
    <source>
        <dbReference type="PROSITE" id="PS50885"/>
    </source>
</evidence>
<evidence type="ECO:0000256" key="17">
    <source>
        <dbReference type="ARBA" id="ARBA00070152"/>
    </source>
</evidence>
<evidence type="ECO:0000259" key="22">
    <source>
        <dbReference type="PROSITE" id="PS50110"/>
    </source>
</evidence>
<dbReference type="EC" id="2.7.13.3" evidence="3"/>
<feature type="domain" description="PAS" evidence="23">
    <location>
        <begin position="258"/>
        <end position="331"/>
    </location>
</feature>
<gene>
    <name evidence="26" type="ORF">G9Q37_14900</name>
</gene>
<evidence type="ECO:0000259" key="23">
    <source>
        <dbReference type="PROSITE" id="PS50112"/>
    </source>
</evidence>
<evidence type="ECO:0000313" key="26">
    <source>
        <dbReference type="EMBL" id="QIM53350.1"/>
    </source>
</evidence>
<dbReference type="Pfam" id="PF08447">
    <property type="entry name" value="PAS_3"/>
    <property type="match status" value="1"/>
</dbReference>
<keyword evidence="19" id="KW-0175">Coiled coil</keyword>
<dbReference type="KEGG" id="hcz:G9Q37_14900"/>
<dbReference type="GO" id="GO:0005886">
    <property type="term" value="C:plasma membrane"/>
    <property type="evidence" value="ECO:0007669"/>
    <property type="project" value="UniProtKB-SubCell"/>
</dbReference>
<evidence type="ECO:0000256" key="16">
    <source>
        <dbReference type="ARBA" id="ARBA00058004"/>
    </source>
</evidence>
<keyword evidence="6" id="KW-0808">Transferase</keyword>
<dbReference type="InterPro" id="IPR000700">
    <property type="entry name" value="PAS-assoc_C"/>
</dbReference>
<keyword evidence="14" id="KW-0843">Virulence</keyword>
<accession>A0A6G8IK37</accession>
<dbReference type="Pfam" id="PF00672">
    <property type="entry name" value="HAMP"/>
    <property type="match status" value="1"/>
</dbReference>
<evidence type="ECO:0000256" key="7">
    <source>
        <dbReference type="ARBA" id="ARBA00022692"/>
    </source>
</evidence>
<proteinExistence type="predicted"/>
<dbReference type="PRINTS" id="PR00344">
    <property type="entry name" value="BCTRLSENSOR"/>
</dbReference>
<dbReference type="CDD" id="cd16922">
    <property type="entry name" value="HATPase_EvgS-ArcB-TorS-like"/>
    <property type="match status" value="1"/>
</dbReference>
<keyword evidence="15 20" id="KW-0472">Membrane</keyword>
<feature type="transmembrane region" description="Helical" evidence="20">
    <location>
        <begin position="172"/>
        <end position="192"/>
    </location>
</feature>
<dbReference type="NCBIfam" id="TIGR00229">
    <property type="entry name" value="sensory_box"/>
    <property type="match status" value="1"/>
</dbReference>
<keyword evidence="27" id="KW-1185">Reference proteome</keyword>
<evidence type="ECO:0000256" key="20">
    <source>
        <dbReference type="SAM" id="Phobius"/>
    </source>
</evidence>
<dbReference type="InterPro" id="IPR004358">
    <property type="entry name" value="Sig_transdc_His_kin-like_C"/>
</dbReference>
<keyword evidence="5 18" id="KW-0597">Phosphoprotein</keyword>
<dbReference type="Gene3D" id="1.10.287.130">
    <property type="match status" value="1"/>
</dbReference>
<dbReference type="SMART" id="SM00448">
    <property type="entry name" value="REC"/>
    <property type="match status" value="1"/>
</dbReference>
<evidence type="ECO:0000313" key="27">
    <source>
        <dbReference type="Proteomes" id="UP000503162"/>
    </source>
</evidence>
<dbReference type="SUPFAM" id="SSF47226">
    <property type="entry name" value="Histidine-containing phosphotransfer domain, HPT domain"/>
    <property type="match status" value="1"/>
</dbReference>
<dbReference type="Pfam" id="PF02518">
    <property type="entry name" value="HATPase_c"/>
    <property type="match status" value="1"/>
</dbReference>
<comment type="function">
    <text evidence="16">Member of the two-component regulatory system BvgS/BvgA. Phosphorylates BvgA via a four-step phosphorelay in response to environmental signals.</text>
</comment>
<keyword evidence="13" id="KW-0902">Two-component regulatory system</keyword>
<dbReference type="InterPro" id="IPR013655">
    <property type="entry name" value="PAS_fold_3"/>
</dbReference>
<evidence type="ECO:0000256" key="12">
    <source>
        <dbReference type="ARBA" id="ARBA00022989"/>
    </source>
</evidence>
<dbReference type="InterPro" id="IPR036097">
    <property type="entry name" value="HisK_dim/P_sf"/>
</dbReference>
<evidence type="ECO:0000256" key="15">
    <source>
        <dbReference type="ARBA" id="ARBA00023136"/>
    </source>
</evidence>
<dbReference type="InterPro" id="IPR005467">
    <property type="entry name" value="His_kinase_dom"/>
</dbReference>
<dbReference type="PROSITE" id="PS50113">
    <property type="entry name" value="PAC"/>
    <property type="match status" value="1"/>
</dbReference>
<dbReference type="SUPFAM" id="SSF47384">
    <property type="entry name" value="Homodimeric domain of signal transducing histidine kinase"/>
    <property type="match status" value="1"/>
</dbReference>
<dbReference type="CDD" id="cd00130">
    <property type="entry name" value="PAS"/>
    <property type="match status" value="1"/>
</dbReference>
<dbReference type="SMART" id="SM00387">
    <property type="entry name" value="HATPase_c"/>
    <property type="match status" value="1"/>
</dbReference>
<dbReference type="InterPro" id="IPR001610">
    <property type="entry name" value="PAC"/>
</dbReference>
<feature type="domain" description="PAC" evidence="24">
    <location>
        <begin position="335"/>
        <end position="388"/>
    </location>
</feature>
<dbReference type="GO" id="GO:0000155">
    <property type="term" value="F:phosphorelay sensor kinase activity"/>
    <property type="evidence" value="ECO:0007669"/>
    <property type="project" value="InterPro"/>
</dbReference>
<dbReference type="CDD" id="cd06225">
    <property type="entry name" value="HAMP"/>
    <property type="match status" value="1"/>
</dbReference>
<dbReference type="InterPro" id="IPR003660">
    <property type="entry name" value="HAMP_dom"/>
</dbReference>
<sequence length="1091" mass="118950">MSTSGVPFRASLRALLLAVVVTTLVVVLARGWQLNRAIDWIGSVDQQQRLVGHMAATSVRLLTTVQDDLLRDRPGMAQRWAADMAELRDDLRQLQRLDAIDATAVGEFDKAFAELESLFDGLTLAAPAGRIGDGPVSERLMQSLRTLSGQAYHYEGHIEALRQSERQRQARWAVFYNGALVALMLLLAGVVVRRLVRPLGLLAATAARVEATGLPDTRVGYVARDEMGMATRSFDAMLDRLARMRHELARALERQRRERQELASIIEGTNVGTWAWNLQTGETRYNERWAGIIGWRLDELQPVSADTWHDHLHPEDLARSGQALQAHCQGEAPFYECEVRMRHRDGHWVWVHTRGRVFTRTADDQPEWMYGTHQDITERKALEQTLADARLQAETANRAKTHFLAIMSHELRTPLHALLGIQRLLARDLGGARERDLLHRADQAGQALLDAVNEVLDLARIEAGELALDPVPWQPRALAEELVGVYGLQAQAKGLSLRNDLDAQLPAWLFGDAKRVRQVLTNLLGNAIKFSERGAVVLRWRRHTQAGREWLRLSVIDSGRGIEADRLEQVFEPFVQADPGVMRRHGGSGLGLTIVKQLATLMGGAVGVRSRPGEGSTFWVDLPLLEPGSGDSGLVLPPLRVAVHTPRPAWRERWARWMHDLGWALHEGAASAADVLLIDGRDGAALPDAAGLRLVLGAPLPHADAPDAPDTLHLPVRADGAAVLAALAQALPARQVPPQRWVRRTEAGARPLRWLAGLRVLVCDDDDTNRHITAALLEAQGATSAVCADGQQALDWLERHPGEADLVLMDVQMPVLDGLQACQRLRAEPATAALPVIALTAGALANERERARAAGMNAFLGKPFTPLQLAQTLRDALPAATLARVGVVVADAPAAAAQWPRMAGLDEALSRQRCGGSPEVLWRALRAMTLQYARWGDEAHRWLQARADGGREALQASLHKLCGSAAGVGAEALRAAATEAAARLAADEDWARVTDAVARTDALLRALLAQIAALSPSAAPAPGGEQTERPVVGELMALLLRRDLDAVQWVLGREAALVLQLGAARARALREAVEVLDYAGAVHLLGEVPTP</sequence>
<dbReference type="Gene3D" id="3.30.450.20">
    <property type="entry name" value="PAS domain"/>
    <property type="match status" value="1"/>
</dbReference>
<dbReference type="SUPFAM" id="SSF55874">
    <property type="entry name" value="ATPase domain of HSP90 chaperone/DNA topoisomerase II/histidine kinase"/>
    <property type="match status" value="1"/>
</dbReference>
<evidence type="ECO:0000256" key="10">
    <source>
        <dbReference type="ARBA" id="ARBA00022777"/>
    </source>
</evidence>
<evidence type="ECO:0000256" key="1">
    <source>
        <dbReference type="ARBA" id="ARBA00000085"/>
    </source>
</evidence>
<evidence type="ECO:0000256" key="2">
    <source>
        <dbReference type="ARBA" id="ARBA00004651"/>
    </source>
</evidence>
<dbReference type="InterPro" id="IPR000014">
    <property type="entry name" value="PAS"/>
</dbReference>
<evidence type="ECO:0000259" key="24">
    <source>
        <dbReference type="PROSITE" id="PS50113"/>
    </source>
</evidence>
<keyword evidence="12 20" id="KW-1133">Transmembrane helix</keyword>
<dbReference type="PROSITE" id="PS50110">
    <property type="entry name" value="RESPONSE_REGULATORY"/>
    <property type="match status" value="1"/>
</dbReference>
<feature type="modified residue" description="4-aspartylphosphate" evidence="18">
    <location>
        <position position="810"/>
    </location>
</feature>
<dbReference type="CDD" id="cd00082">
    <property type="entry name" value="HisKA"/>
    <property type="match status" value="1"/>
</dbReference>
<dbReference type="FunFam" id="3.30.565.10:FF:000010">
    <property type="entry name" value="Sensor histidine kinase RcsC"/>
    <property type="match status" value="1"/>
</dbReference>
<evidence type="ECO:0000259" key="21">
    <source>
        <dbReference type="PROSITE" id="PS50109"/>
    </source>
</evidence>
<evidence type="ECO:0000256" key="5">
    <source>
        <dbReference type="ARBA" id="ARBA00022553"/>
    </source>
</evidence>
<dbReference type="InterPro" id="IPR001789">
    <property type="entry name" value="Sig_transdc_resp-reg_receiver"/>
</dbReference>
<dbReference type="SMART" id="SM00388">
    <property type="entry name" value="HisKA"/>
    <property type="match status" value="1"/>
</dbReference>
<keyword evidence="9" id="KW-0547">Nucleotide-binding</keyword>
<evidence type="ECO:0000256" key="3">
    <source>
        <dbReference type="ARBA" id="ARBA00012438"/>
    </source>
</evidence>
<dbReference type="CDD" id="cd17546">
    <property type="entry name" value="REC_hyHK_CKI1_RcsC-like"/>
    <property type="match status" value="1"/>
</dbReference>
<evidence type="ECO:0000256" key="11">
    <source>
        <dbReference type="ARBA" id="ARBA00022840"/>
    </source>
</evidence>
<keyword evidence="8" id="KW-0732">Signal</keyword>
<evidence type="ECO:0000256" key="9">
    <source>
        <dbReference type="ARBA" id="ARBA00022741"/>
    </source>
</evidence>
<name>A0A6G8IK37_9BURK</name>
<evidence type="ECO:0000256" key="18">
    <source>
        <dbReference type="PROSITE-ProRule" id="PRU00169"/>
    </source>
</evidence>
<dbReference type="PROSITE" id="PS50109">
    <property type="entry name" value="HIS_KIN"/>
    <property type="match status" value="1"/>
</dbReference>
<dbReference type="Pfam" id="PF00072">
    <property type="entry name" value="Response_reg"/>
    <property type="match status" value="1"/>
</dbReference>
<dbReference type="InterPro" id="IPR003594">
    <property type="entry name" value="HATPase_dom"/>
</dbReference>
<dbReference type="Gene3D" id="1.20.120.160">
    <property type="entry name" value="HPT domain"/>
    <property type="match status" value="1"/>
</dbReference>
<keyword evidence="10" id="KW-0418">Kinase</keyword>
<dbReference type="EMBL" id="CP049989">
    <property type="protein sequence ID" value="QIM53350.1"/>
    <property type="molecule type" value="Genomic_DNA"/>
</dbReference>
<dbReference type="PROSITE" id="PS50112">
    <property type="entry name" value="PAS"/>
    <property type="match status" value="1"/>
</dbReference>
<evidence type="ECO:0000256" key="19">
    <source>
        <dbReference type="SAM" id="Coils"/>
    </source>
</evidence>
<keyword evidence="7 20" id="KW-0812">Transmembrane</keyword>
<evidence type="ECO:0000256" key="14">
    <source>
        <dbReference type="ARBA" id="ARBA00023026"/>
    </source>
</evidence>
<dbReference type="RefSeq" id="WP_166228331.1">
    <property type="nucleotide sequence ID" value="NZ_CP049989.1"/>
</dbReference>
<dbReference type="SMART" id="SM00091">
    <property type="entry name" value="PAS"/>
    <property type="match status" value="1"/>
</dbReference>
<dbReference type="GO" id="GO:0005524">
    <property type="term" value="F:ATP binding"/>
    <property type="evidence" value="ECO:0007669"/>
    <property type="project" value="UniProtKB-KW"/>
</dbReference>
<dbReference type="PROSITE" id="PS50885">
    <property type="entry name" value="HAMP"/>
    <property type="match status" value="1"/>
</dbReference>
<reference evidence="26 27" key="1">
    <citation type="submission" date="2020-03" db="EMBL/GenBank/DDBJ databases">
        <title>Hydrogenophaga sp. nov. isolated from cyanobacterial mat.</title>
        <authorList>
            <person name="Thorat V."/>
            <person name="Kirdat K."/>
            <person name="Tiwarekar B."/>
            <person name="Costa E.D."/>
            <person name="Yadav A."/>
        </authorList>
    </citation>
    <scope>NUCLEOTIDE SEQUENCE [LARGE SCALE GENOMIC DNA]</scope>
    <source>
        <strain evidence="26 27">BA0156</strain>
    </source>
</reference>
<dbReference type="SUPFAM" id="SSF52172">
    <property type="entry name" value="CheY-like"/>
    <property type="match status" value="1"/>
</dbReference>
<evidence type="ECO:0000256" key="4">
    <source>
        <dbReference type="ARBA" id="ARBA00022475"/>
    </source>
</evidence>
<feature type="domain" description="Response regulatory" evidence="22">
    <location>
        <begin position="759"/>
        <end position="877"/>
    </location>
</feature>
<keyword evidence="4" id="KW-1003">Cell membrane</keyword>
<comment type="catalytic activity">
    <reaction evidence="1">
        <text>ATP + protein L-histidine = ADP + protein N-phospho-L-histidine.</text>
        <dbReference type="EC" id="2.7.13.3"/>
    </reaction>
</comment>
<protein>
    <recommendedName>
        <fullName evidence="17">Virulence sensor protein BvgS</fullName>
        <ecNumber evidence="3">2.7.13.3</ecNumber>
    </recommendedName>
</protein>
<dbReference type="PANTHER" id="PTHR45339">
    <property type="entry name" value="HYBRID SIGNAL TRANSDUCTION HISTIDINE KINASE J"/>
    <property type="match status" value="1"/>
</dbReference>
<dbReference type="InterPro" id="IPR003661">
    <property type="entry name" value="HisK_dim/P_dom"/>
</dbReference>
<dbReference type="Gene3D" id="3.30.565.10">
    <property type="entry name" value="Histidine kinase-like ATPase, C-terminal domain"/>
    <property type="match status" value="1"/>
</dbReference>
<dbReference type="Pfam" id="PF00512">
    <property type="entry name" value="HisKA"/>
    <property type="match status" value="1"/>
</dbReference>
<dbReference type="SMART" id="SM00304">
    <property type="entry name" value="HAMP"/>
    <property type="match status" value="1"/>
</dbReference>
<evidence type="ECO:0000256" key="8">
    <source>
        <dbReference type="ARBA" id="ARBA00022729"/>
    </source>
</evidence>
<organism evidence="26 27">
    <name type="scientific">Hydrogenophaga crocea</name>
    <dbReference type="NCBI Taxonomy" id="2716225"/>
    <lineage>
        <taxon>Bacteria</taxon>
        <taxon>Pseudomonadati</taxon>
        <taxon>Pseudomonadota</taxon>
        <taxon>Betaproteobacteria</taxon>
        <taxon>Burkholderiales</taxon>
        <taxon>Comamonadaceae</taxon>
        <taxon>Hydrogenophaga</taxon>
    </lineage>
</organism>
<feature type="domain" description="HAMP" evidence="25">
    <location>
        <begin position="193"/>
        <end position="246"/>
    </location>
</feature>
<keyword evidence="11" id="KW-0067">ATP-binding</keyword>
<dbReference type="AlphaFoldDB" id="A0A6G8IK37"/>
<dbReference type="SUPFAM" id="SSF55785">
    <property type="entry name" value="PYP-like sensor domain (PAS domain)"/>
    <property type="match status" value="1"/>
</dbReference>
<dbReference type="SMART" id="SM00086">
    <property type="entry name" value="PAC"/>
    <property type="match status" value="1"/>
</dbReference>